<evidence type="ECO:0000313" key="4">
    <source>
        <dbReference type="Proteomes" id="UP001500393"/>
    </source>
</evidence>
<evidence type="ECO:0000256" key="2">
    <source>
        <dbReference type="SAM" id="Phobius"/>
    </source>
</evidence>
<sequence>MAPSGHYGMRVSFSSSTRPSAPGARGSGKAPVGGSNRLPASRERRPALAALAVILILLGAAGSALITVRSGERQTYVAIGEKALPPGTKLDRKDLARGDLAGTTGPLILWSELEKYSGHYTTGWLYPGQYLTKGSLSDKPAIPDGGALVGLSLEAGRAPSEPISAGDIVQVVRVPAANQEAAVPQVLVTAAEVTNVAGAITDARTKANTTLNVTVLVPASKLTSVAAAAASKTLVIAKLPPATRPDLARGNGGG</sequence>
<keyword evidence="2" id="KW-0472">Membrane</keyword>
<reference evidence="4" key="1">
    <citation type="journal article" date="2019" name="Int. J. Syst. Evol. Microbiol.">
        <title>The Global Catalogue of Microorganisms (GCM) 10K type strain sequencing project: providing services to taxonomists for standard genome sequencing and annotation.</title>
        <authorList>
            <consortium name="The Broad Institute Genomics Platform"/>
            <consortium name="The Broad Institute Genome Sequencing Center for Infectious Disease"/>
            <person name="Wu L."/>
            <person name="Ma J."/>
        </authorList>
    </citation>
    <scope>NUCLEOTIDE SEQUENCE [LARGE SCALE GENOMIC DNA]</scope>
    <source>
        <strain evidence="4">JCM 14969</strain>
    </source>
</reference>
<evidence type="ECO:0000313" key="3">
    <source>
        <dbReference type="EMBL" id="GAA1572224.1"/>
    </source>
</evidence>
<dbReference type="EMBL" id="BAAAOS010000018">
    <property type="protein sequence ID" value="GAA1572224.1"/>
    <property type="molecule type" value="Genomic_DNA"/>
</dbReference>
<organism evidence="3 4">
    <name type="scientific">Kribbella sancticallisti</name>
    <dbReference type="NCBI Taxonomy" id="460087"/>
    <lineage>
        <taxon>Bacteria</taxon>
        <taxon>Bacillati</taxon>
        <taxon>Actinomycetota</taxon>
        <taxon>Actinomycetes</taxon>
        <taxon>Propionibacteriales</taxon>
        <taxon>Kribbellaceae</taxon>
        <taxon>Kribbella</taxon>
    </lineage>
</organism>
<feature type="transmembrane region" description="Helical" evidence="2">
    <location>
        <begin position="47"/>
        <end position="66"/>
    </location>
</feature>
<dbReference type="Proteomes" id="UP001500393">
    <property type="component" value="Unassembled WGS sequence"/>
</dbReference>
<protein>
    <recommendedName>
        <fullName evidence="5">SAF domain-containing protein</fullName>
    </recommendedName>
</protein>
<keyword evidence="2" id="KW-1133">Transmembrane helix</keyword>
<gene>
    <name evidence="3" type="ORF">GCM10009789_27230</name>
</gene>
<comment type="caution">
    <text evidence="3">The sequence shown here is derived from an EMBL/GenBank/DDBJ whole genome shotgun (WGS) entry which is preliminary data.</text>
</comment>
<evidence type="ECO:0000256" key="1">
    <source>
        <dbReference type="SAM" id="MobiDB-lite"/>
    </source>
</evidence>
<proteinExistence type="predicted"/>
<keyword evidence="4" id="KW-1185">Reference proteome</keyword>
<evidence type="ECO:0008006" key="5">
    <source>
        <dbReference type="Google" id="ProtNLM"/>
    </source>
</evidence>
<accession>A0ABP4P1X7</accession>
<feature type="region of interest" description="Disordered" evidence="1">
    <location>
        <begin position="1"/>
        <end position="41"/>
    </location>
</feature>
<keyword evidence="2" id="KW-0812">Transmembrane</keyword>
<name>A0ABP4P1X7_9ACTN</name>